<dbReference type="STRING" id="375175.AYR53_07945"/>
<dbReference type="Gene3D" id="3.40.50.1820">
    <property type="entry name" value="alpha/beta hydrolase"/>
    <property type="match status" value="1"/>
</dbReference>
<dbReference type="Proteomes" id="UP000078582">
    <property type="component" value="Chromosome"/>
</dbReference>
<dbReference type="Pfam" id="PF12146">
    <property type="entry name" value="Hydrolase_4"/>
    <property type="match status" value="1"/>
</dbReference>
<organism evidence="1 2">
    <name type="scientific">Loigolactobacillus backii</name>
    <dbReference type="NCBI Taxonomy" id="375175"/>
    <lineage>
        <taxon>Bacteria</taxon>
        <taxon>Bacillati</taxon>
        <taxon>Bacillota</taxon>
        <taxon>Bacilli</taxon>
        <taxon>Lactobacillales</taxon>
        <taxon>Lactobacillaceae</taxon>
        <taxon>Loigolactobacillus</taxon>
    </lineage>
</organism>
<dbReference type="EMBL" id="CP014873">
    <property type="protein sequence ID" value="ANK63562.1"/>
    <property type="molecule type" value="Genomic_DNA"/>
</dbReference>
<proteinExistence type="predicted"/>
<sequence>MKILRLRKKLVYWLIGVLVVILLVITGASLYLYHFAFEPTPKVLSHPTAKSKLITARNKSWLAKVPKQRWHEQSATDDLRLVADYVPAAKTTEKTIVVAHGYMDNKEDMAAYIHLFHRLGYNVLAPDDRGAGASQGNYIGFGWPDRLDYLKWTKQVIHHNGQTSEIGLFGVSMGGATVMMLSGQHLPHQVKAIVEDCGYESVSAELSYELKSLYHLPKFPLLYSASVVTMIRAHYNFLQASSLTALHHNHLPTFFIHGSADTFVPTRMVYKNYAATKGKKKLWITNGAHHAESLSDYPKQYRQKVGQFFAQNLN</sequence>
<dbReference type="InterPro" id="IPR029058">
    <property type="entry name" value="AB_hydrolase_fold"/>
</dbReference>
<gene>
    <name evidence="1" type="ORF">AYR53_07945</name>
</gene>
<dbReference type="PANTHER" id="PTHR43358:SF4">
    <property type="entry name" value="ALPHA_BETA HYDROLASE FOLD-1 DOMAIN-CONTAINING PROTEIN"/>
    <property type="match status" value="1"/>
</dbReference>
<reference evidence="1 2" key="1">
    <citation type="submission" date="2016-03" db="EMBL/GenBank/DDBJ databases">
        <title>Pediococcus and Lactobacillus from brewery environment - whole genome sequencing and assembly.</title>
        <authorList>
            <person name="Behr J."/>
            <person name="Geissler A.J."/>
            <person name="Vogel R.F."/>
        </authorList>
    </citation>
    <scope>NUCLEOTIDE SEQUENCE [LARGE SCALE GENOMIC DNA]</scope>
    <source>
        <strain evidence="1 2">TMW 1.1989</strain>
    </source>
</reference>
<dbReference type="AlphaFoldDB" id="A0A192H5S5"/>
<dbReference type="SUPFAM" id="SSF53474">
    <property type="entry name" value="alpha/beta-Hydrolases"/>
    <property type="match status" value="1"/>
</dbReference>
<accession>A0A192H5S5</accession>
<dbReference type="OrthoDB" id="9776685at2"/>
<keyword evidence="1" id="KW-0378">Hydrolase</keyword>
<keyword evidence="2" id="KW-1185">Reference proteome</keyword>
<dbReference type="KEGG" id="lbt:AYR52_02825"/>
<dbReference type="InterPro" id="IPR052920">
    <property type="entry name" value="DNA-binding_regulatory"/>
</dbReference>
<name>A0A192H5S5_9LACO</name>
<dbReference type="InterPro" id="IPR022742">
    <property type="entry name" value="Hydrolase_4"/>
</dbReference>
<evidence type="ECO:0000313" key="1">
    <source>
        <dbReference type="EMBL" id="ANK63562.1"/>
    </source>
</evidence>
<evidence type="ECO:0000313" key="2">
    <source>
        <dbReference type="Proteomes" id="UP000078582"/>
    </source>
</evidence>
<protein>
    <submittedName>
        <fullName evidence="1">Alpha/beta hydrolase</fullName>
    </submittedName>
</protein>
<dbReference type="PANTHER" id="PTHR43358">
    <property type="entry name" value="ALPHA/BETA-HYDROLASE"/>
    <property type="match status" value="1"/>
</dbReference>
<dbReference type="GO" id="GO:0016787">
    <property type="term" value="F:hydrolase activity"/>
    <property type="evidence" value="ECO:0007669"/>
    <property type="project" value="UniProtKB-KW"/>
</dbReference>